<keyword evidence="2" id="KW-1185">Reference proteome</keyword>
<dbReference type="EMBL" id="WTXG01000218">
    <property type="protein sequence ID" value="KAI0290521.1"/>
    <property type="molecule type" value="Genomic_DNA"/>
</dbReference>
<sequence length="124" mass="14157">MSSYPGPEALYDHELFAVINNKGQIDYNKFCAFSGQSTYNSAFASRTLAKKASKSESGGVSQVYWEPTSAPIYMVFYIKWRLDYKLYIMPSYVLTWESEAVREREVLAVKACAEQVQVQVQARE</sequence>
<dbReference type="AlphaFoldDB" id="A0AAD4QIW9"/>
<proteinExistence type="predicted"/>
<dbReference type="Proteomes" id="UP001203297">
    <property type="component" value="Unassembled WGS sequence"/>
</dbReference>
<reference evidence="1" key="1">
    <citation type="journal article" date="2022" name="New Phytol.">
        <title>Evolutionary transition to the ectomycorrhizal habit in the genomes of a hyperdiverse lineage of mushroom-forming fungi.</title>
        <authorList>
            <person name="Looney B."/>
            <person name="Miyauchi S."/>
            <person name="Morin E."/>
            <person name="Drula E."/>
            <person name="Courty P.E."/>
            <person name="Kohler A."/>
            <person name="Kuo A."/>
            <person name="LaButti K."/>
            <person name="Pangilinan J."/>
            <person name="Lipzen A."/>
            <person name="Riley R."/>
            <person name="Andreopoulos W."/>
            <person name="He G."/>
            <person name="Johnson J."/>
            <person name="Nolan M."/>
            <person name="Tritt A."/>
            <person name="Barry K.W."/>
            <person name="Grigoriev I.V."/>
            <person name="Nagy L.G."/>
            <person name="Hibbett D."/>
            <person name="Henrissat B."/>
            <person name="Matheny P.B."/>
            <person name="Labbe J."/>
            <person name="Martin F.M."/>
        </authorList>
    </citation>
    <scope>NUCLEOTIDE SEQUENCE</scope>
    <source>
        <strain evidence="1">BPL690</strain>
    </source>
</reference>
<accession>A0AAD4QIW9</accession>
<comment type="caution">
    <text evidence="1">The sequence shown here is derived from an EMBL/GenBank/DDBJ whole genome shotgun (WGS) entry which is preliminary data.</text>
</comment>
<organism evidence="1 2">
    <name type="scientific">Multifurca ochricompacta</name>
    <dbReference type="NCBI Taxonomy" id="376703"/>
    <lineage>
        <taxon>Eukaryota</taxon>
        <taxon>Fungi</taxon>
        <taxon>Dikarya</taxon>
        <taxon>Basidiomycota</taxon>
        <taxon>Agaricomycotina</taxon>
        <taxon>Agaricomycetes</taxon>
        <taxon>Russulales</taxon>
        <taxon>Russulaceae</taxon>
        <taxon>Multifurca</taxon>
    </lineage>
</organism>
<evidence type="ECO:0000313" key="1">
    <source>
        <dbReference type="EMBL" id="KAI0290521.1"/>
    </source>
</evidence>
<evidence type="ECO:0000313" key="2">
    <source>
        <dbReference type="Proteomes" id="UP001203297"/>
    </source>
</evidence>
<name>A0AAD4QIW9_9AGAM</name>
<gene>
    <name evidence="1" type="ORF">B0F90DRAFT_1825008</name>
</gene>
<protein>
    <submittedName>
        <fullName evidence="1">Uncharacterized protein</fullName>
    </submittedName>
</protein>